<evidence type="ECO:0000313" key="3">
    <source>
        <dbReference type="EMBL" id="GFY92187.1"/>
    </source>
</evidence>
<dbReference type="InterPro" id="IPR011989">
    <property type="entry name" value="ARM-like"/>
</dbReference>
<dbReference type="InterPro" id="IPR016024">
    <property type="entry name" value="ARM-type_fold"/>
</dbReference>
<dbReference type="Gene3D" id="1.25.10.10">
    <property type="entry name" value="Leucine-rich Repeat Variant"/>
    <property type="match status" value="3"/>
</dbReference>
<dbReference type="AlphaFoldDB" id="A0A7J0F2R7"/>
<dbReference type="EMBL" id="BJWL01000008">
    <property type="protein sequence ID" value="GFY92187.1"/>
    <property type="molecule type" value="Genomic_DNA"/>
</dbReference>
<dbReference type="InterPro" id="IPR052608">
    <property type="entry name" value="U-box_domain_protein"/>
</dbReference>
<accession>A0A7J0F2R7</accession>
<evidence type="ECO:0000256" key="1">
    <source>
        <dbReference type="ARBA" id="ARBA00022737"/>
    </source>
</evidence>
<organism evidence="3 4">
    <name type="scientific">Actinidia rufa</name>
    <dbReference type="NCBI Taxonomy" id="165716"/>
    <lineage>
        <taxon>Eukaryota</taxon>
        <taxon>Viridiplantae</taxon>
        <taxon>Streptophyta</taxon>
        <taxon>Embryophyta</taxon>
        <taxon>Tracheophyta</taxon>
        <taxon>Spermatophyta</taxon>
        <taxon>Magnoliopsida</taxon>
        <taxon>eudicotyledons</taxon>
        <taxon>Gunneridae</taxon>
        <taxon>Pentapetalae</taxon>
        <taxon>asterids</taxon>
        <taxon>Ericales</taxon>
        <taxon>Actinidiaceae</taxon>
        <taxon>Actinidia</taxon>
    </lineage>
</organism>
<keyword evidence="1" id="KW-0677">Repeat</keyword>
<feature type="compositionally biased region" description="Acidic residues" evidence="2">
    <location>
        <begin position="146"/>
        <end position="155"/>
    </location>
</feature>
<proteinExistence type="predicted"/>
<name>A0A7J0F2R7_9ERIC</name>
<dbReference type="InterPro" id="IPR000225">
    <property type="entry name" value="Armadillo"/>
</dbReference>
<protein>
    <submittedName>
        <fullName evidence="3">Tubulin beta 8</fullName>
    </submittedName>
</protein>
<feature type="region of interest" description="Disordered" evidence="2">
    <location>
        <begin position="128"/>
        <end position="155"/>
    </location>
</feature>
<reference evidence="3 4" key="1">
    <citation type="submission" date="2019-07" db="EMBL/GenBank/DDBJ databases">
        <title>De Novo Assembly of kiwifruit Actinidia rufa.</title>
        <authorList>
            <person name="Sugita-Konishi S."/>
            <person name="Sato K."/>
            <person name="Mori E."/>
            <person name="Abe Y."/>
            <person name="Kisaki G."/>
            <person name="Hamano K."/>
            <person name="Suezawa K."/>
            <person name="Otani M."/>
            <person name="Fukuda T."/>
            <person name="Manabe T."/>
            <person name="Gomi K."/>
            <person name="Tabuchi M."/>
            <person name="Akimitsu K."/>
            <person name="Kataoka I."/>
        </authorList>
    </citation>
    <scope>NUCLEOTIDE SEQUENCE [LARGE SCALE GENOMIC DNA]</scope>
    <source>
        <strain evidence="4">cv. Fuchu</strain>
    </source>
</reference>
<dbReference type="SMART" id="SM00185">
    <property type="entry name" value="ARM"/>
    <property type="match status" value="7"/>
</dbReference>
<evidence type="ECO:0000256" key="2">
    <source>
        <dbReference type="SAM" id="MobiDB-lite"/>
    </source>
</evidence>
<gene>
    <name evidence="3" type="ORF">Acr_08g0005830</name>
</gene>
<dbReference type="PANTHER" id="PTHR45958:SF12">
    <property type="entry name" value="OS01G0948500 PROTEIN"/>
    <property type="match status" value="1"/>
</dbReference>
<dbReference type="OrthoDB" id="1683831at2759"/>
<keyword evidence="4" id="KW-1185">Reference proteome</keyword>
<dbReference type="PANTHER" id="PTHR45958">
    <property type="entry name" value="RING-TYPE E3 UBIQUITIN TRANSFERASE"/>
    <property type="match status" value="1"/>
</dbReference>
<sequence>MESRSFSEITSETDEAASFQIENCVVFSVFIEKSSSILGELKDNKLMDTAPIRKSMESFETELRRAKALMGRVNNNSRQPSKKQIEETTHDLGRSLGLVLFASHDVPIDGKENIEALRKEMMSARFDSCSESEFANDAETEKTEDTEQTEQTGETEIEEEIVGDEVTLNIDDVVLQVKYGNDDEFQSSLSVLNMLIRDNTVTSEWVSEEGVIPILFNRLGSSKPNNRITIIKILRRLASQNDENKEKMADPVGLTTLVKSLARNLEEQREAVGLLLSLSDVSAARRRIGRIQGCIIVLVAILNGDDPVASGDAGTLLNALSSNTQNALHMAEAGYFKPLVQYLKEGSDMSKILMATALSRMELTDQFKASLGSDGAIKPLVKMFQGGKLEAKLSSLSALQNLSSLKENIQRLITTGIVSSLLQLLFSVTSVLMTLREPASAILAKIAESESVLVKQDVAQQMLSLLNLSSPVIQHHLLQALNSIATHESASKVRTKMKENGAIQLLLPFLTENKTKIRTGALDLIYTLSKDLSEELAEILGETHVNILINILSSGVSEREKASAVGILCNLPVNDKKATDILKKANLLPILIPILSSSLNNSIALNVQPSGEHCGLTHSFYGCLLTRNYNEILLNKGNPKRRGGFVFLILRMPFVKFMTVIARSKGTFCLVKAGAISPMIQILESNERGSDEAVLGAVATLLQDEIWENGSNYIVKMSGVQTILKVLEQGTVKAQEKALWILERIFRVEAHREEYGESAQVVLIDMAQTGDPKLKSMTGKVLVQLELLQPQSSYF</sequence>
<dbReference type="Proteomes" id="UP000585474">
    <property type="component" value="Unassembled WGS sequence"/>
</dbReference>
<evidence type="ECO:0000313" key="4">
    <source>
        <dbReference type="Proteomes" id="UP000585474"/>
    </source>
</evidence>
<comment type="caution">
    <text evidence="3">The sequence shown here is derived from an EMBL/GenBank/DDBJ whole genome shotgun (WGS) entry which is preliminary data.</text>
</comment>
<dbReference type="SUPFAM" id="SSF48371">
    <property type="entry name" value="ARM repeat"/>
    <property type="match status" value="2"/>
</dbReference>